<gene>
    <name evidence="3" type="ORF">BS50DRAFT_307668</name>
</gene>
<dbReference type="Pfam" id="PF24494">
    <property type="entry name" value="DUF7587"/>
    <property type="match status" value="1"/>
</dbReference>
<dbReference type="InterPro" id="IPR056009">
    <property type="entry name" value="DUF7587"/>
</dbReference>
<accession>A0A2T2NXN3</accession>
<protein>
    <recommendedName>
        <fullName evidence="2">DUF7587 domain-containing protein</fullName>
    </recommendedName>
</protein>
<dbReference type="OrthoDB" id="5397734at2759"/>
<proteinExistence type="predicted"/>
<evidence type="ECO:0000259" key="2">
    <source>
        <dbReference type="Pfam" id="PF24494"/>
    </source>
</evidence>
<evidence type="ECO:0000313" key="4">
    <source>
        <dbReference type="Proteomes" id="UP000240883"/>
    </source>
</evidence>
<dbReference type="EMBL" id="KZ678132">
    <property type="protein sequence ID" value="PSN70181.1"/>
    <property type="molecule type" value="Genomic_DNA"/>
</dbReference>
<feature type="compositionally biased region" description="Polar residues" evidence="1">
    <location>
        <begin position="99"/>
        <end position="112"/>
    </location>
</feature>
<reference evidence="3 4" key="1">
    <citation type="journal article" date="2018" name="Front. Microbiol.">
        <title>Genome-Wide Analysis of Corynespora cassiicola Leaf Fall Disease Putative Effectors.</title>
        <authorList>
            <person name="Lopez D."/>
            <person name="Ribeiro S."/>
            <person name="Label P."/>
            <person name="Fumanal B."/>
            <person name="Venisse J.S."/>
            <person name="Kohler A."/>
            <person name="de Oliveira R.R."/>
            <person name="Labutti K."/>
            <person name="Lipzen A."/>
            <person name="Lail K."/>
            <person name="Bauer D."/>
            <person name="Ohm R.A."/>
            <person name="Barry K.W."/>
            <person name="Spatafora J."/>
            <person name="Grigoriev I.V."/>
            <person name="Martin F.M."/>
            <person name="Pujade-Renaud V."/>
        </authorList>
    </citation>
    <scope>NUCLEOTIDE SEQUENCE [LARGE SCALE GENOMIC DNA]</scope>
    <source>
        <strain evidence="3 4">Philippines</strain>
    </source>
</reference>
<feature type="region of interest" description="Disordered" evidence="1">
    <location>
        <begin position="99"/>
        <end position="125"/>
    </location>
</feature>
<feature type="domain" description="DUF7587" evidence="2">
    <location>
        <begin position="339"/>
        <end position="485"/>
    </location>
</feature>
<dbReference type="AlphaFoldDB" id="A0A2T2NXN3"/>
<sequence>MLWQTGSDGVAHFVPAAAPHKRQKVTPTDDDEWFVDEEPNIKEENCWDEEQLWDENATSDWLSQLRLAELPNTAMDDLSDTSSRTDFLPFEESRISQNTPLISSSSASTDNETPCPPPKLTKKSIVRGPEYEPPHRWAENPHQDLVLCLLFRFYLENGDNFTKIFSALFHIDSKKNFAALLRKRFRDHLRLYAAAPQYIQVFEVSFNDPHAFAEYHTRIQNTARLVNVPAIRLNAERQWSRPAGAAAFARSDLIRQRWKALKKASNERNNLYIPMARIASKCSLQAVDIEVSESVSDADSSLTSLKYLETDTTTSLKYLETNTNTTPSFVQLPTPMTQRSLLFRTWDDDSRAKFVECGFVSEVRANWNGPFVQPFSPNDPQGRNALLLSANAHLSTFGGPSPWVTTCISLLQVVVKALPKTEPRIACIAWRPSDLPHRRMHAQDLMRWLKQCGNAQWARYRGIGEYLFWGEITKQEVLHYCYINDLNKECRRFLCLDQLVNRNTKQASRYLESLSRTLDIQSSIIIARICKHFGGQDFNVACVKDLVTEICCGWHIGRIESMDIYAMVFARELLSKKHTFSDIADAFVAGFEAGEAHVAFYKSPRTTA</sequence>
<evidence type="ECO:0000313" key="3">
    <source>
        <dbReference type="EMBL" id="PSN70181.1"/>
    </source>
</evidence>
<keyword evidence="4" id="KW-1185">Reference proteome</keyword>
<dbReference type="Proteomes" id="UP000240883">
    <property type="component" value="Unassembled WGS sequence"/>
</dbReference>
<organism evidence="3 4">
    <name type="scientific">Corynespora cassiicola Philippines</name>
    <dbReference type="NCBI Taxonomy" id="1448308"/>
    <lineage>
        <taxon>Eukaryota</taxon>
        <taxon>Fungi</taxon>
        <taxon>Dikarya</taxon>
        <taxon>Ascomycota</taxon>
        <taxon>Pezizomycotina</taxon>
        <taxon>Dothideomycetes</taxon>
        <taxon>Pleosporomycetidae</taxon>
        <taxon>Pleosporales</taxon>
        <taxon>Corynesporascaceae</taxon>
        <taxon>Corynespora</taxon>
    </lineage>
</organism>
<name>A0A2T2NXN3_CORCC</name>
<evidence type="ECO:0000256" key="1">
    <source>
        <dbReference type="SAM" id="MobiDB-lite"/>
    </source>
</evidence>